<dbReference type="InterPro" id="IPR045864">
    <property type="entry name" value="aa-tRNA-synth_II/BPL/LPL"/>
</dbReference>
<dbReference type="EMBL" id="CP011393">
    <property type="protein sequence ID" value="ANE41490.1"/>
    <property type="molecule type" value="Genomic_DNA"/>
</dbReference>
<dbReference type="InterPro" id="IPR004143">
    <property type="entry name" value="BPL_LPL_catalytic"/>
</dbReference>
<proteinExistence type="predicted"/>
<dbReference type="InterPro" id="IPR004408">
    <property type="entry name" value="Biotin_CoA_COase_ligase"/>
</dbReference>
<dbReference type="GO" id="GO:0005737">
    <property type="term" value="C:cytoplasm"/>
    <property type="evidence" value="ECO:0007669"/>
    <property type="project" value="TreeGrafter"/>
</dbReference>
<dbReference type="PROSITE" id="PS51733">
    <property type="entry name" value="BPL_LPL_CATALYTIC"/>
    <property type="match status" value="1"/>
</dbReference>
<dbReference type="Gene3D" id="3.30.930.10">
    <property type="entry name" value="Bira Bifunctional Protein, Domain 2"/>
    <property type="match status" value="1"/>
</dbReference>
<name>A0A172T3D7_FERPE</name>
<dbReference type="PANTHER" id="PTHR12835">
    <property type="entry name" value="BIOTIN PROTEIN LIGASE"/>
    <property type="match status" value="1"/>
</dbReference>
<dbReference type="CDD" id="cd16442">
    <property type="entry name" value="BPL"/>
    <property type="match status" value="1"/>
</dbReference>
<evidence type="ECO:0000313" key="3">
    <source>
        <dbReference type="EMBL" id="ANE41490.1"/>
    </source>
</evidence>
<dbReference type="PANTHER" id="PTHR12835:SF5">
    <property type="entry name" value="BIOTIN--PROTEIN LIGASE"/>
    <property type="match status" value="1"/>
</dbReference>
<evidence type="ECO:0000259" key="2">
    <source>
        <dbReference type="PROSITE" id="PS51733"/>
    </source>
</evidence>
<dbReference type="NCBIfam" id="TIGR00121">
    <property type="entry name" value="birA_ligase"/>
    <property type="match status" value="1"/>
</dbReference>
<dbReference type="PATRIC" id="fig|93466.3.peg.1179"/>
<keyword evidence="1 3" id="KW-0436">Ligase</keyword>
<evidence type="ECO:0000256" key="1">
    <source>
        <dbReference type="ARBA" id="ARBA00022598"/>
    </source>
</evidence>
<accession>A0A172T3D7</accession>
<dbReference type="Proteomes" id="UP000077096">
    <property type="component" value="Chromosome"/>
</dbReference>
<dbReference type="OrthoDB" id="9807064at2"/>
<gene>
    <name evidence="3" type="ORF">JM64_05570</name>
</gene>
<organism evidence="3 4">
    <name type="scientific">Fervidobacterium pennivorans</name>
    <dbReference type="NCBI Taxonomy" id="93466"/>
    <lineage>
        <taxon>Bacteria</taxon>
        <taxon>Thermotogati</taxon>
        <taxon>Thermotogota</taxon>
        <taxon>Thermotogae</taxon>
        <taxon>Thermotogales</taxon>
        <taxon>Fervidobacteriaceae</taxon>
        <taxon>Fervidobacterium</taxon>
    </lineage>
</organism>
<dbReference type="SUPFAM" id="SSF55681">
    <property type="entry name" value="Class II aaRS and biotin synthetases"/>
    <property type="match status" value="1"/>
</dbReference>
<protein>
    <submittedName>
        <fullName evidence="3">Biotin--acetyl-CoA-carboxylase ligase</fullName>
    </submittedName>
</protein>
<dbReference type="Pfam" id="PF03099">
    <property type="entry name" value="BPL_LplA_LipB"/>
    <property type="match status" value="1"/>
</dbReference>
<reference evidence="3 4" key="1">
    <citation type="submission" date="2014-08" db="EMBL/GenBank/DDBJ databases">
        <title>Fervidobacterium pennivorans DYC genome.</title>
        <authorList>
            <person name="Wushke S."/>
        </authorList>
    </citation>
    <scope>NUCLEOTIDE SEQUENCE [LARGE SCALE GENOMIC DNA]</scope>
    <source>
        <strain evidence="3 4">DYC</strain>
    </source>
</reference>
<dbReference type="KEGG" id="fng:JM64_05570"/>
<dbReference type="AlphaFoldDB" id="A0A172T3D7"/>
<sequence length="237" mass="26774">MIGEEIEVLYEVDSTNEFLKRNYKSFHDGAIVVAIKQTAGKGRMGRTWYSPEGGLWYSVLFKPKVHISLHAYTKVFSVAIVEVLKKLKVKAYIKWPNDIYYDGKKLAGILSEAVSVNDRVVAIIVGIGINVNNDIPDDLKDIAISLKDILKKKVKITYILDAINKHAWNLLITYRNETESITKLWKKYLVPREGDKIKVNVDEQIAEGTVLKITEDTLYVDVGGKVIGVQSIHQVVE</sequence>
<evidence type="ECO:0000313" key="4">
    <source>
        <dbReference type="Proteomes" id="UP000077096"/>
    </source>
</evidence>
<dbReference type="GO" id="GO:0004077">
    <property type="term" value="F:biotin--[biotin carboxyl-carrier protein] ligase activity"/>
    <property type="evidence" value="ECO:0007669"/>
    <property type="project" value="InterPro"/>
</dbReference>
<feature type="domain" description="BPL/LPL catalytic" evidence="2">
    <location>
        <begin position="1"/>
        <end position="175"/>
    </location>
</feature>